<evidence type="ECO:0000256" key="13">
    <source>
        <dbReference type="ARBA" id="ARBA00023065"/>
    </source>
</evidence>
<dbReference type="InterPro" id="IPR008250">
    <property type="entry name" value="ATPase_P-typ_transduc_dom_A_sf"/>
</dbReference>
<dbReference type="NCBIfam" id="TIGR01511">
    <property type="entry name" value="ATPase-IB1_Cu"/>
    <property type="match status" value="1"/>
</dbReference>
<feature type="transmembrane region" description="Helical" evidence="15">
    <location>
        <begin position="677"/>
        <end position="696"/>
    </location>
</feature>
<dbReference type="SUPFAM" id="SSF81653">
    <property type="entry name" value="Calcium ATPase, transduction domain A"/>
    <property type="match status" value="1"/>
</dbReference>
<evidence type="ECO:0000256" key="2">
    <source>
        <dbReference type="ARBA" id="ARBA00006024"/>
    </source>
</evidence>
<feature type="transmembrane region" description="Helical" evidence="15">
    <location>
        <begin position="648"/>
        <end position="671"/>
    </location>
</feature>
<feature type="transmembrane region" description="Helical" evidence="15">
    <location>
        <begin position="88"/>
        <end position="109"/>
    </location>
</feature>
<dbReference type="InterPro" id="IPR044492">
    <property type="entry name" value="P_typ_ATPase_HD_dom"/>
</dbReference>
<keyword evidence="9 15" id="KW-0067">ATP-binding</keyword>
<keyword evidence="5" id="KW-0597">Phosphoprotein</keyword>
<dbReference type="SUPFAM" id="SSF81665">
    <property type="entry name" value="Calcium ATPase, transmembrane domain M"/>
    <property type="match status" value="1"/>
</dbReference>
<dbReference type="RefSeq" id="WP_344480146.1">
    <property type="nucleotide sequence ID" value="NZ_BAAAQF010000001.1"/>
</dbReference>
<evidence type="ECO:0000256" key="7">
    <source>
        <dbReference type="ARBA" id="ARBA00022723"/>
    </source>
</evidence>
<evidence type="ECO:0000256" key="12">
    <source>
        <dbReference type="ARBA" id="ARBA00022989"/>
    </source>
</evidence>
<evidence type="ECO:0000256" key="9">
    <source>
        <dbReference type="ARBA" id="ARBA00022840"/>
    </source>
</evidence>
<dbReference type="PRINTS" id="PR00119">
    <property type="entry name" value="CATATPASE"/>
</dbReference>
<dbReference type="EMBL" id="BAAAQF010000001">
    <property type="protein sequence ID" value="GAA1659193.1"/>
    <property type="molecule type" value="Genomic_DNA"/>
</dbReference>
<keyword evidence="14 15" id="KW-0472">Membrane</keyword>
<dbReference type="Gene3D" id="3.40.50.1000">
    <property type="entry name" value="HAD superfamily/HAD-like"/>
    <property type="match status" value="1"/>
</dbReference>
<evidence type="ECO:0000256" key="3">
    <source>
        <dbReference type="ARBA" id="ARBA00022448"/>
    </source>
</evidence>
<keyword evidence="10" id="KW-0460">Magnesium</keyword>
<dbReference type="PROSITE" id="PS00154">
    <property type="entry name" value="ATPASE_E1_E2"/>
    <property type="match status" value="1"/>
</dbReference>
<keyword evidence="8 15" id="KW-0547">Nucleotide-binding</keyword>
<dbReference type="NCBIfam" id="TIGR01494">
    <property type="entry name" value="ATPase_P-type"/>
    <property type="match status" value="1"/>
</dbReference>
<accession>A0ABN2FU67</accession>
<keyword evidence="6 15" id="KW-0812">Transmembrane</keyword>
<dbReference type="Pfam" id="PF00702">
    <property type="entry name" value="Hydrolase"/>
    <property type="match status" value="1"/>
</dbReference>
<dbReference type="NCBIfam" id="TIGR01525">
    <property type="entry name" value="ATPase-IB_hvy"/>
    <property type="match status" value="1"/>
</dbReference>
<evidence type="ECO:0000256" key="15">
    <source>
        <dbReference type="RuleBase" id="RU362081"/>
    </source>
</evidence>
<dbReference type="PANTHER" id="PTHR43520:SF5">
    <property type="entry name" value="CATION-TRANSPORTING P-TYPE ATPASE-RELATED"/>
    <property type="match status" value="1"/>
</dbReference>
<dbReference type="PRINTS" id="PR00943">
    <property type="entry name" value="CUATPASE"/>
</dbReference>
<dbReference type="InterPro" id="IPR059000">
    <property type="entry name" value="ATPase_P-type_domA"/>
</dbReference>
<evidence type="ECO:0000259" key="17">
    <source>
        <dbReference type="Pfam" id="PF00122"/>
    </source>
</evidence>
<keyword evidence="12 15" id="KW-1133">Transmembrane helix</keyword>
<comment type="caution">
    <text evidence="18">The sequence shown here is derived from an EMBL/GenBank/DDBJ whole genome shotgun (WGS) entry which is preliminary data.</text>
</comment>
<dbReference type="SFLD" id="SFLDG00002">
    <property type="entry name" value="C1.7:_P-type_atpase_like"/>
    <property type="match status" value="1"/>
</dbReference>
<dbReference type="InterPro" id="IPR036412">
    <property type="entry name" value="HAD-like_sf"/>
</dbReference>
<keyword evidence="11" id="KW-1278">Translocase</keyword>
<sequence>MSGQHAHADGTGQHGHGEGHGGHGDHGGHGAHDAQGPHDAQGHDKHAGHDPEAFRRKFWLSLALTVPLVATSPMVMDWFGYTLDFPGIGLVGPVLGTAVFAYGGWPFLVGGVREIRDRAPGMMLLIATAISVAYLASLATSLGLFDLEFWWELGALVTIMLLGHWQEMKAIGQARGALAALAALLPDEAERVREDGGTETVPASGLGVGDVVLVRSGARVPADGEVVAGEAEMDESMITGESRPVARASGDRVVAGTVATDSAIRVRVTAVGDDTALAGIQRLVSQAQESRGRGQVLADRFAALLFYVAMGAGVATFAVWSLLGDLEAAVVRTVTVLVIACPHALGLAIPLVVAITTAVSAKSGILVKDRLAIERMRTVDAVLFDKTGTLTKGEHTVAGVAGAGERDADEVLRLAAAVESDSEHPLARAIVAHRGPGGGAAASDFRSRTGRGVEATVEGSRYAVGGPALLRELGVPVPEALEGDIAAWSDRGATVLYLVGLDGAAAVLGALALEDEVRPEARQAVADLRSQGVHTIAMITGDARAVAEAVAADLGFTARDEVFAEVLPADKDRAVADLQARGLRVAMVGDGVNDAPALARADVGIAIGAGTDVAIESAGVVLASSDPRGVGGVRRLSKASYRKMIENLGWAAGYNVVAIPLAAGVLAGVGITLSPAVGAVLMSASTIVVALNAQLLRRVRLTP</sequence>
<evidence type="ECO:0000256" key="4">
    <source>
        <dbReference type="ARBA" id="ARBA00022475"/>
    </source>
</evidence>
<gene>
    <name evidence="18" type="ORF">GCM10009830_00170</name>
</gene>
<evidence type="ECO:0000313" key="19">
    <source>
        <dbReference type="Proteomes" id="UP001499851"/>
    </source>
</evidence>
<dbReference type="InterPro" id="IPR023298">
    <property type="entry name" value="ATPase_P-typ_TM_dom_sf"/>
</dbReference>
<keyword evidence="7 15" id="KW-0479">Metal-binding</keyword>
<keyword evidence="19" id="KW-1185">Reference proteome</keyword>
<feature type="compositionally biased region" description="Basic and acidic residues" evidence="16">
    <location>
        <begin position="15"/>
        <end position="48"/>
    </location>
</feature>
<dbReference type="InterPro" id="IPR023299">
    <property type="entry name" value="ATPase_P-typ_cyto_dom_N"/>
</dbReference>
<proteinExistence type="inferred from homology"/>
<dbReference type="Gene3D" id="2.70.150.10">
    <property type="entry name" value="Calcium-transporting ATPase, cytoplasmic transduction domain A"/>
    <property type="match status" value="1"/>
</dbReference>
<dbReference type="Gene3D" id="3.40.1110.10">
    <property type="entry name" value="Calcium-transporting ATPase, cytoplasmic domain N"/>
    <property type="match status" value="1"/>
</dbReference>
<dbReference type="Proteomes" id="UP001499851">
    <property type="component" value="Unassembled WGS sequence"/>
</dbReference>
<keyword evidence="13" id="KW-0406">Ion transport</keyword>
<evidence type="ECO:0000256" key="16">
    <source>
        <dbReference type="SAM" id="MobiDB-lite"/>
    </source>
</evidence>
<evidence type="ECO:0000313" key="18">
    <source>
        <dbReference type="EMBL" id="GAA1659193.1"/>
    </source>
</evidence>
<comment type="subcellular location">
    <subcellularLocation>
        <location evidence="1">Cell membrane</location>
        <topology evidence="1">Multi-pass membrane protein</topology>
    </subcellularLocation>
</comment>
<feature type="region of interest" description="Disordered" evidence="16">
    <location>
        <begin position="1"/>
        <end position="48"/>
    </location>
</feature>
<dbReference type="SFLD" id="SFLDS00003">
    <property type="entry name" value="Haloacid_Dehalogenase"/>
    <property type="match status" value="1"/>
</dbReference>
<organism evidence="18 19">
    <name type="scientific">Glycomyces endophyticus</name>
    <dbReference type="NCBI Taxonomy" id="480996"/>
    <lineage>
        <taxon>Bacteria</taxon>
        <taxon>Bacillati</taxon>
        <taxon>Actinomycetota</taxon>
        <taxon>Actinomycetes</taxon>
        <taxon>Glycomycetales</taxon>
        <taxon>Glycomycetaceae</taxon>
        <taxon>Glycomyces</taxon>
    </lineage>
</organism>
<dbReference type="Pfam" id="PF00122">
    <property type="entry name" value="E1-E2_ATPase"/>
    <property type="match status" value="1"/>
</dbReference>
<comment type="similarity">
    <text evidence="2 15">Belongs to the cation transport ATPase (P-type) (TC 3.A.3) family. Type IB subfamily.</text>
</comment>
<dbReference type="InterPro" id="IPR023214">
    <property type="entry name" value="HAD_sf"/>
</dbReference>
<keyword evidence="4 15" id="KW-1003">Cell membrane</keyword>
<evidence type="ECO:0000256" key="11">
    <source>
        <dbReference type="ARBA" id="ARBA00022967"/>
    </source>
</evidence>
<evidence type="ECO:0000256" key="8">
    <source>
        <dbReference type="ARBA" id="ARBA00022741"/>
    </source>
</evidence>
<keyword evidence="3" id="KW-0813">Transport</keyword>
<evidence type="ECO:0000256" key="10">
    <source>
        <dbReference type="ARBA" id="ARBA00022842"/>
    </source>
</evidence>
<dbReference type="PANTHER" id="PTHR43520">
    <property type="entry name" value="ATP7, ISOFORM B"/>
    <property type="match status" value="1"/>
</dbReference>
<feature type="transmembrane region" description="Helical" evidence="15">
    <location>
        <begin position="58"/>
        <end position="76"/>
    </location>
</feature>
<evidence type="ECO:0000256" key="1">
    <source>
        <dbReference type="ARBA" id="ARBA00004651"/>
    </source>
</evidence>
<reference evidence="19" key="1">
    <citation type="journal article" date="2019" name="Int. J. Syst. Evol. Microbiol.">
        <title>The Global Catalogue of Microorganisms (GCM) 10K type strain sequencing project: providing services to taxonomists for standard genome sequencing and annotation.</title>
        <authorList>
            <consortium name="The Broad Institute Genomics Platform"/>
            <consortium name="The Broad Institute Genome Sequencing Center for Infectious Disease"/>
            <person name="Wu L."/>
            <person name="Ma J."/>
        </authorList>
    </citation>
    <scope>NUCLEOTIDE SEQUENCE [LARGE SCALE GENOMIC DNA]</scope>
    <source>
        <strain evidence="19">JCM 16001</strain>
    </source>
</reference>
<protein>
    <submittedName>
        <fullName evidence="18">Heavy metal translocating P-type ATPase</fullName>
    </submittedName>
</protein>
<dbReference type="InterPro" id="IPR027256">
    <property type="entry name" value="P-typ_ATPase_IB"/>
</dbReference>
<dbReference type="InterPro" id="IPR001757">
    <property type="entry name" value="P_typ_ATPase"/>
</dbReference>
<dbReference type="SFLD" id="SFLDF00027">
    <property type="entry name" value="p-type_atpase"/>
    <property type="match status" value="1"/>
</dbReference>
<feature type="transmembrane region" description="Helical" evidence="15">
    <location>
        <begin position="301"/>
        <end position="323"/>
    </location>
</feature>
<evidence type="ECO:0000256" key="14">
    <source>
        <dbReference type="ARBA" id="ARBA00023136"/>
    </source>
</evidence>
<evidence type="ECO:0000256" key="5">
    <source>
        <dbReference type="ARBA" id="ARBA00022553"/>
    </source>
</evidence>
<dbReference type="InterPro" id="IPR018303">
    <property type="entry name" value="ATPase_P-typ_P_site"/>
</dbReference>
<feature type="transmembrane region" description="Helical" evidence="15">
    <location>
        <begin position="121"/>
        <end position="143"/>
    </location>
</feature>
<name>A0ABN2FU67_9ACTN</name>
<feature type="transmembrane region" description="Helical" evidence="15">
    <location>
        <begin position="149"/>
        <end position="165"/>
    </location>
</feature>
<evidence type="ECO:0000256" key="6">
    <source>
        <dbReference type="ARBA" id="ARBA00022692"/>
    </source>
</evidence>
<feature type="domain" description="P-type ATPase A" evidence="17">
    <location>
        <begin position="184"/>
        <end position="284"/>
    </location>
</feature>
<feature type="transmembrane region" description="Helical" evidence="15">
    <location>
        <begin position="343"/>
        <end position="367"/>
    </location>
</feature>
<dbReference type="SUPFAM" id="SSF56784">
    <property type="entry name" value="HAD-like"/>
    <property type="match status" value="1"/>
</dbReference>